<evidence type="ECO:0000256" key="6">
    <source>
        <dbReference type="ARBA" id="ARBA00022741"/>
    </source>
</evidence>
<dbReference type="FunFam" id="3.40.50.12780:FF:000003">
    <property type="entry name" value="Long-chain-fatty-acid--CoA ligase FadD"/>
    <property type="match status" value="1"/>
</dbReference>
<keyword evidence="12" id="KW-0599">Photoprotein</keyword>
<dbReference type="InterPro" id="IPR042099">
    <property type="entry name" value="ANL_N_sf"/>
</dbReference>
<sequence length="579" mass="62993">MIINKVVSTGPALWVPSHLSLGQYAIDKLRQACEGEDAVAMINGDTDQKITYRQILQETVNVATGLKRLGVRRGDVVALCSENRDEFMPCALAVLCCGATVTTLNRLGVRRGDVVALCSENRDEFMPCALAVLCCGATVTTLNVLYTKDEMTHVLNISRPKILLASEIGLQRNLETIKSVSSIEKIIQLNGKPVANGIIEYKSVKVQVDPNEFEVEDVQGWTDVAYILYSSGTTGLPKGVMLTHLNVLYSASSFDAETHPQETTLLTIVPWYHAYGLMSTINYILVKKKLVYMNGFNPVKYLGAIQNYKVTFLAAVPPIVVFLAKAPVVEKFDLSSILAVWCGAAPLSAETIDLCLKRMKNCKGIFQAYGMTETSLAATKDIDDEKIARKPGSGGYPLLGVKAKVVDIDTRKKLGPNENGEICLKGPIIMKGYAGDEAATRAIFDEEGYMKTGDVGYYDQDGCFFIVDRLKELIKYKGYQVAPAAVESVVLGHPGVAECGVVGAPDEAAGELPTAFVVKRPGATVTEQELLDFTAARLSAVSRLHGGVIFVEDIPKNPSGKILRRALKQKLLDRQKSKL</sequence>
<dbReference type="GO" id="GO:0005777">
    <property type="term" value="C:peroxisome"/>
    <property type="evidence" value="ECO:0007669"/>
    <property type="project" value="UniProtKB-SubCell"/>
</dbReference>
<dbReference type="PANTHER" id="PTHR24096:SF149">
    <property type="entry name" value="AMP-BINDING DOMAIN-CONTAINING PROTEIN-RELATED"/>
    <property type="match status" value="1"/>
</dbReference>
<evidence type="ECO:0000256" key="2">
    <source>
        <dbReference type="ARBA" id="ARBA00006432"/>
    </source>
</evidence>
<evidence type="ECO:0000313" key="16">
    <source>
        <dbReference type="EMBL" id="KAJ8723879.1"/>
    </source>
</evidence>
<keyword evidence="10" id="KW-0576">Peroxisome</keyword>
<evidence type="ECO:0000256" key="9">
    <source>
        <dbReference type="ARBA" id="ARBA00023033"/>
    </source>
</evidence>
<dbReference type="InterPro" id="IPR045851">
    <property type="entry name" value="AMP-bd_C_sf"/>
</dbReference>
<dbReference type="FunFam" id="3.30.300.30:FF:000007">
    <property type="entry name" value="4-coumarate--CoA ligase 2"/>
    <property type="match status" value="1"/>
</dbReference>
<dbReference type="Gene3D" id="3.40.50.12780">
    <property type="entry name" value="N-terminal domain of ligase-like"/>
    <property type="match status" value="1"/>
</dbReference>
<comment type="catalytic activity">
    <reaction evidence="13">
        <text>firefly D-luciferin + ATP + O2 = firefly oxyluciferin + hnu + AMP + CO2 + diphosphate</text>
        <dbReference type="Rhea" id="RHEA:10732"/>
        <dbReference type="ChEBI" id="CHEBI:15379"/>
        <dbReference type="ChEBI" id="CHEBI:16526"/>
        <dbReference type="ChEBI" id="CHEBI:16792"/>
        <dbReference type="ChEBI" id="CHEBI:30212"/>
        <dbReference type="ChEBI" id="CHEBI:30616"/>
        <dbReference type="ChEBI" id="CHEBI:33019"/>
        <dbReference type="ChEBI" id="CHEBI:58038"/>
        <dbReference type="ChEBI" id="CHEBI:456215"/>
        <dbReference type="EC" id="1.13.12.7"/>
    </reaction>
</comment>
<reference evidence="16" key="1">
    <citation type="submission" date="2023-03" db="EMBL/GenBank/DDBJ databases">
        <title>Chromosome-level genomes of two armyworms, Mythimna separata and Mythimna loreyi, provide insights into the biosynthesis and reception of sex pheromones.</title>
        <authorList>
            <person name="Zhao H."/>
        </authorList>
    </citation>
    <scope>NUCLEOTIDE SEQUENCE</scope>
    <source>
        <strain evidence="16">BeijingLab</strain>
        <tissue evidence="16">Pupa</tissue>
    </source>
</reference>
<protein>
    <recommendedName>
        <fullName evidence="4">Luciferin 4-monooxygenase</fullName>
        <ecNumber evidence="3">1.13.12.7</ecNumber>
    </recommendedName>
</protein>
<evidence type="ECO:0000256" key="1">
    <source>
        <dbReference type="ARBA" id="ARBA00004275"/>
    </source>
</evidence>
<evidence type="ECO:0000259" key="15">
    <source>
        <dbReference type="Pfam" id="PF13193"/>
    </source>
</evidence>
<keyword evidence="7" id="KW-0067">ATP-binding</keyword>
<evidence type="ECO:0000256" key="12">
    <source>
        <dbReference type="ARBA" id="ARBA00023262"/>
    </source>
</evidence>
<dbReference type="Pfam" id="PF13193">
    <property type="entry name" value="AMP-binding_C"/>
    <property type="match status" value="1"/>
</dbReference>
<evidence type="ECO:0000259" key="14">
    <source>
        <dbReference type="Pfam" id="PF00501"/>
    </source>
</evidence>
<dbReference type="Gene3D" id="3.30.300.30">
    <property type="match status" value="1"/>
</dbReference>
<evidence type="ECO:0000256" key="11">
    <source>
        <dbReference type="ARBA" id="ARBA00023223"/>
    </source>
</evidence>
<dbReference type="GO" id="GO:0004497">
    <property type="term" value="F:monooxygenase activity"/>
    <property type="evidence" value="ECO:0007669"/>
    <property type="project" value="UniProtKB-KW"/>
</dbReference>
<comment type="caution">
    <text evidence="16">The sequence shown here is derived from an EMBL/GenBank/DDBJ whole genome shotgun (WGS) entry which is preliminary data.</text>
</comment>
<keyword evidence="5" id="KW-0436">Ligase</keyword>
<keyword evidence="9" id="KW-0503">Monooxygenase</keyword>
<dbReference type="CDD" id="cd05911">
    <property type="entry name" value="Firefly_Luc_like"/>
    <property type="match status" value="1"/>
</dbReference>
<dbReference type="AlphaFoldDB" id="A0AAD7YQB2"/>
<dbReference type="InterPro" id="IPR025110">
    <property type="entry name" value="AMP-bd_C"/>
</dbReference>
<evidence type="ECO:0000256" key="7">
    <source>
        <dbReference type="ARBA" id="ARBA00022840"/>
    </source>
</evidence>
<dbReference type="InterPro" id="IPR020845">
    <property type="entry name" value="AMP-binding_CS"/>
</dbReference>
<evidence type="ECO:0000256" key="5">
    <source>
        <dbReference type="ARBA" id="ARBA00022598"/>
    </source>
</evidence>
<dbReference type="Gene3D" id="3.40.50.980">
    <property type="match status" value="2"/>
</dbReference>
<proteinExistence type="inferred from homology"/>
<keyword evidence="17" id="KW-1185">Reference proteome</keyword>
<evidence type="ECO:0000256" key="8">
    <source>
        <dbReference type="ARBA" id="ARBA00023002"/>
    </source>
</evidence>
<keyword evidence="11" id="KW-0455">Luminescence</keyword>
<dbReference type="SUPFAM" id="SSF56801">
    <property type="entry name" value="Acetyl-CoA synthetase-like"/>
    <property type="match status" value="2"/>
</dbReference>
<feature type="domain" description="AMP-binding enzyme C-terminal" evidence="15">
    <location>
        <begin position="486"/>
        <end position="561"/>
    </location>
</feature>
<dbReference type="Proteomes" id="UP001231518">
    <property type="component" value="Chromosome 20"/>
</dbReference>
<organism evidence="16 17">
    <name type="scientific">Mythimna separata</name>
    <name type="common">Oriental armyworm</name>
    <name type="synonym">Pseudaletia separata</name>
    <dbReference type="NCBI Taxonomy" id="271217"/>
    <lineage>
        <taxon>Eukaryota</taxon>
        <taxon>Metazoa</taxon>
        <taxon>Ecdysozoa</taxon>
        <taxon>Arthropoda</taxon>
        <taxon>Hexapoda</taxon>
        <taxon>Insecta</taxon>
        <taxon>Pterygota</taxon>
        <taxon>Neoptera</taxon>
        <taxon>Endopterygota</taxon>
        <taxon>Lepidoptera</taxon>
        <taxon>Glossata</taxon>
        <taxon>Ditrysia</taxon>
        <taxon>Noctuoidea</taxon>
        <taxon>Noctuidae</taxon>
        <taxon>Noctuinae</taxon>
        <taxon>Hadenini</taxon>
        <taxon>Mythimna</taxon>
    </lineage>
</organism>
<dbReference type="Gene3D" id="2.30.38.10">
    <property type="entry name" value="Luciferase, Domain 3"/>
    <property type="match status" value="1"/>
</dbReference>
<evidence type="ECO:0000256" key="10">
    <source>
        <dbReference type="ARBA" id="ARBA00023140"/>
    </source>
</evidence>
<dbReference type="GO" id="GO:0016405">
    <property type="term" value="F:CoA-ligase activity"/>
    <property type="evidence" value="ECO:0007669"/>
    <property type="project" value="TreeGrafter"/>
</dbReference>
<gene>
    <name evidence="16" type="ORF">PYW07_007859</name>
</gene>
<evidence type="ECO:0000256" key="4">
    <source>
        <dbReference type="ARBA" id="ARBA00019043"/>
    </source>
</evidence>
<dbReference type="GO" id="GO:0008218">
    <property type="term" value="P:bioluminescence"/>
    <property type="evidence" value="ECO:0007669"/>
    <property type="project" value="UniProtKB-KW"/>
</dbReference>
<dbReference type="Pfam" id="PF00501">
    <property type="entry name" value="AMP-binding"/>
    <property type="match status" value="1"/>
</dbReference>
<dbReference type="EC" id="1.13.12.7" evidence="3"/>
<evidence type="ECO:0000313" key="17">
    <source>
        <dbReference type="Proteomes" id="UP001231518"/>
    </source>
</evidence>
<feature type="domain" description="AMP-dependent synthetase/ligase" evidence="14">
    <location>
        <begin position="104"/>
        <end position="433"/>
    </location>
</feature>
<dbReference type="InterPro" id="IPR000873">
    <property type="entry name" value="AMP-dep_synth/lig_dom"/>
</dbReference>
<keyword evidence="6" id="KW-0547">Nucleotide-binding</keyword>
<evidence type="ECO:0000256" key="3">
    <source>
        <dbReference type="ARBA" id="ARBA00012532"/>
    </source>
</evidence>
<comment type="similarity">
    <text evidence="2">Belongs to the ATP-dependent AMP-binding enzyme family.</text>
</comment>
<dbReference type="PROSITE" id="PS00455">
    <property type="entry name" value="AMP_BINDING"/>
    <property type="match status" value="1"/>
</dbReference>
<dbReference type="PANTHER" id="PTHR24096">
    <property type="entry name" value="LONG-CHAIN-FATTY-ACID--COA LIGASE"/>
    <property type="match status" value="1"/>
</dbReference>
<keyword evidence="8" id="KW-0560">Oxidoreductase</keyword>
<accession>A0AAD7YQB2</accession>
<dbReference type="GO" id="GO:0005524">
    <property type="term" value="F:ATP binding"/>
    <property type="evidence" value="ECO:0007669"/>
    <property type="project" value="UniProtKB-KW"/>
</dbReference>
<comment type="subcellular location">
    <subcellularLocation>
        <location evidence="1">Peroxisome</location>
    </subcellularLocation>
</comment>
<evidence type="ECO:0000256" key="13">
    <source>
        <dbReference type="ARBA" id="ARBA00048497"/>
    </source>
</evidence>
<name>A0AAD7YQB2_MYTSE</name>
<dbReference type="EMBL" id="JARGEI010000011">
    <property type="protein sequence ID" value="KAJ8723879.1"/>
    <property type="molecule type" value="Genomic_DNA"/>
</dbReference>